<organism evidence="2 3">
    <name type="scientific">Verruconis gallopava</name>
    <dbReference type="NCBI Taxonomy" id="253628"/>
    <lineage>
        <taxon>Eukaryota</taxon>
        <taxon>Fungi</taxon>
        <taxon>Dikarya</taxon>
        <taxon>Ascomycota</taxon>
        <taxon>Pezizomycotina</taxon>
        <taxon>Dothideomycetes</taxon>
        <taxon>Pleosporomycetidae</taxon>
        <taxon>Venturiales</taxon>
        <taxon>Sympoventuriaceae</taxon>
        <taxon>Verruconis</taxon>
    </lineage>
</organism>
<dbReference type="HOGENOM" id="CLU_633409_0_0_1"/>
<evidence type="ECO:0000313" key="2">
    <source>
        <dbReference type="EMBL" id="KIV99959.1"/>
    </source>
</evidence>
<feature type="region of interest" description="Disordered" evidence="1">
    <location>
        <begin position="167"/>
        <end position="204"/>
    </location>
</feature>
<sequence length="433" mass="48949">MPEHRRRTKLVMCWAWTSRCARGKKRIRSSVDEVATLRRLTASRTTIHPDGAEVNRVGMSSMSNMSNVSERFVMADLQRHSVARFPQITQLDGYVSEVSHTRFSTGSVSHPQASEANLFDEKLKRRTRVSDETLDCDVEEWKAPPFPPEPNPMIVQTVFQQTLFSERGPADVPLPPPTPDESCAIPDPCSRSPKTPPGEPPSQLSQWMKDRVCLHDAHLANRALELHRKLPETQTPTSCNLPSTTFTPRERVTQVNSLMLSPDLRRPSNTIYGVAQVPPLQDHRECEASILESLFQYGLHQRARRIRSTIRTSFTPDSLPSVGERPIRWWHEHAGGQSESSDGEASVGERPWPRWWRRMSLVSRTRAAARVQLFPYSIVPSVPLTRETQVRAPSPPQNQGHVPSSVFPRKHIASEDSVGEYEWFDPDAIGIAL</sequence>
<protein>
    <submittedName>
        <fullName evidence="2">Uncharacterized protein</fullName>
    </submittedName>
</protein>
<dbReference type="VEuPathDB" id="FungiDB:PV09_08472"/>
<evidence type="ECO:0000256" key="1">
    <source>
        <dbReference type="SAM" id="MobiDB-lite"/>
    </source>
</evidence>
<dbReference type="InParanoid" id="A0A0D2A0Z9"/>
<proteinExistence type="predicted"/>
<reference evidence="2 3" key="1">
    <citation type="submission" date="2015-01" db="EMBL/GenBank/DDBJ databases">
        <title>The Genome Sequence of Ochroconis gallopava CBS43764.</title>
        <authorList>
            <consortium name="The Broad Institute Genomics Platform"/>
            <person name="Cuomo C."/>
            <person name="de Hoog S."/>
            <person name="Gorbushina A."/>
            <person name="Stielow B."/>
            <person name="Teixiera M."/>
            <person name="Abouelleil A."/>
            <person name="Chapman S.B."/>
            <person name="Priest M."/>
            <person name="Young S.K."/>
            <person name="Wortman J."/>
            <person name="Nusbaum C."/>
            <person name="Birren B."/>
        </authorList>
    </citation>
    <scope>NUCLEOTIDE SEQUENCE [LARGE SCALE GENOMIC DNA]</scope>
    <source>
        <strain evidence="2 3">CBS 43764</strain>
    </source>
</reference>
<accession>A0A0D2A0Z9</accession>
<name>A0A0D2A0Z9_9PEZI</name>
<evidence type="ECO:0000313" key="3">
    <source>
        <dbReference type="Proteomes" id="UP000053259"/>
    </source>
</evidence>
<dbReference type="Proteomes" id="UP000053259">
    <property type="component" value="Unassembled WGS sequence"/>
</dbReference>
<dbReference type="RefSeq" id="XP_016209829.1">
    <property type="nucleotide sequence ID" value="XM_016362381.1"/>
</dbReference>
<dbReference type="EMBL" id="KN847569">
    <property type="protein sequence ID" value="KIV99959.1"/>
    <property type="molecule type" value="Genomic_DNA"/>
</dbReference>
<gene>
    <name evidence="2" type="ORF">PV09_08472</name>
</gene>
<dbReference type="AlphaFoldDB" id="A0A0D2A0Z9"/>
<dbReference type="GeneID" id="27316445"/>
<keyword evidence="3" id="KW-1185">Reference proteome</keyword>